<dbReference type="GO" id="GO:0046933">
    <property type="term" value="F:proton-transporting ATP synthase activity, rotational mechanism"/>
    <property type="evidence" value="ECO:0007669"/>
    <property type="project" value="TreeGrafter"/>
</dbReference>
<evidence type="ECO:0000256" key="3">
    <source>
        <dbReference type="ARBA" id="ARBA00022547"/>
    </source>
</evidence>
<dbReference type="FunFam" id="1.20.5.2210:FF:000001">
    <property type="entry name" value="ATP synthase F(0) complex subunit B1, mitochondrial"/>
    <property type="match status" value="1"/>
</dbReference>
<dbReference type="PANTHER" id="PTHR12733:SF3">
    <property type="entry name" value="ATP SYNTHASE F(0) COMPLEX SUBUNIT B1, MITOCHONDRIAL"/>
    <property type="match status" value="1"/>
</dbReference>
<dbReference type="InterPro" id="IPR008688">
    <property type="entry name" value="ATP_synth_Bsub_B/MI25"/>
</dbReference>
<comment type="subcellular location">
    <subcellularLocation>
        <location evidence="13">Mitochondrion</location>
    </subcellularLocation>
    <subcellularLocation>
        <location evidence="13">Mitochondrion inner membrane</location>
    </subcellularLocation>
</comment>
<evidence type="ECO:0000313" key="15">
    <source>
        <dbReference type="EMBL" id="KAH0513568.1"/>
    </source>
</evidence>
<evidence type="ECO:0000256" key="8">
    <source>
        <dbReference type="ARBA" id="ARBA00023065"/>
    </source>
</evidence>
<dbReference type="Gene3D" id="1.20.5.2210">
    <property type="match status" value="1"/>
</dbReference>
<evidence type="ECO:0000256" key="7">
    <source>
        <dbReference type="ARBA" id="ARBA00022990"/>
    </source>
</evidence>
<evidence type="ECO:0000256" key="13">
    <source>
        <dbReference type="RuleBase" id="RU368017"/>
    </source>
</evidence>
<evidence type="ECO:0000256" key="14">
    <source>
        <dbReference type="SAM" id="Coils"/>
    </source>
</evidence>
<evidence type="ECO:0000256" key="2">
    <source>
        <dbReference type="ARBA" id="ARBA00022448"/>
    </source>
</evidence>
<proteinExistence type="inferred from homology"/>
<organism evidence="15 16">
    <name type="scientific">Microtus ochrogaster</name>
    <name type="common">Prairie vole</name>
    <dbReference type="NCBI Taxonomy" id="79684"/>
    <lineage>
        <taxon>Eukaryota</taxon>
        <taxon>Metazoa</taxon>
        <taxon>Chordata</taxon>
        <taxon>Craniata</taxon>
        <taxon>Vertebrata</taxon>
        <taxon>Euteleostomi</taxon>
        <taxon>Mammalia</taxon>
        <taxon>Eutheria</taxon>
        <taxon>Euarchontoglires</taxon>
        <taxon>Glires</taxon>
        <taxon>Rodentia</taxon>
        <taxon>Myomorpha</taxon>
        <taxon>Muroidea</taxon>
        <taxon>Cricetidae</taxon>
        <taxon>Arvicolinae</taxon>
        <taxon>Microtus</taxon>
    </lineage>
</organism>
<sequence length="140" mass="16555">MVLLSENFLKNLEEKIAQLEEVKQTTIKQIQDAIDMEKEQQALVQKRHYLFDVQRNNIALALEVTYRERLHRAYKEVKNCLDYNISVQNMMRLKEQEHMIDWVEKHVVQSISSQQEKETIAKCISDLKLLAKKAQAQPVM</sequence>
<dbReference type="SUPFAM" id="SSF161060">
    <property type="entry name" value="ATP synthase B chain-like"/>
    <property type="match status" value="1"/>
</dbReference>
<keyword evidence="2 13" id="KW-0813">Transport</keyword>
<evidence type="ECO:0000256" key="6">
    <source>
        <dbReference type="ARBA" id="ARBA00022946"/>
    </source>
</evidence>
<evidence type="ECO:0000256" key="4">
    <source>
        <dbReference type="ARBA" id="ARBA00022781"/>
    </source>
</evidence>
<keyword evidence="7" id="KW-0007">Acetylation</keyword>
<dbReference type="GO" id="GO:0045259">
    <property type="term" value="C:proton-transporting ATP synthase complex"/>
    <property type="evidence" value="ECO:0007669"/>
    <property type="project" value="UniProtKB-KW"/>
</dbReference>
<keyword evidence="4 13" id="KW-0375">Hydrogen ion transport</keyword>
<evidence type="ECO:0000256" key="10">
    <source>
        <dbReference type="ARBA" id="ARBA00023136"/>
    </source>
</evidence>
<comment type="subunit">
    <text evidence="12">Component of the ATP synthase complex composed at least of ATP5F1A/subunit alpha, ATP5F1B/subunit beta, ATP5MC1/subunit c (homooctomer), MT-ATP6/subunit a, MT-ATP8/subunit 8, ATP5ME/subunit e, ATP5MF/subunit f, ATP5MG/subunit g, ATP5MK/subunit k, ATP5MJ/subunit j, ATP5F1C/subunit gamma, ATP5F1D/subunit delta, ATP5F1E/subunit epsilon, ATP5PF/subunit F6, ATP5PB/subunit b, ATP5PD/subunit d, ATP5PO/subunit OSCP. ATP synthase complex consists of a soluble F(1) head domain (subunits alpha(3) and beta(3)) - the catalytic core - and a membrane F(0) domain - the membrane proton channel (subunits c, a, 8, e, f, g, k and j). These two domains are linked by a central stalk (subunits gamma, delta, and epsilon) rotating inside the F1 region and a stationary peripheral stalk (subunits F6, b, d, and OSCP).</text>
</comment>
<keyword evidence="10 13" id="KW-0472">Membrane</keyword>
<dbReference type="Proteomes" id="UP000710432">
    <property type="component" value="Unassembled WGS sequence"/>
</dbReference>
<keyword evidence="8 13" id="KW-0406">Ion transport</keyword>
<gene>
    <name evidence="15" type="ORF">LTLLF_140060</name>
</gene>
<dbReference type="InterPro" id="IPR013837">
    <property type="entry name" value="ATP_synth_F0_suB"/>
</dbReference>
<evidence type="ECO:0000256" key="11">
    <source>
        <dbReference type="ARBA" id="ARBA00055529"/>
    </source>
</evidence>
<keyword evidence="14" id="KW-0175">Coiled coil</keyword>
<dbReference type="AlphaFoldDB" id="A0A8J6GMS6"/>
<dbReference type="Pfam" id="PF05405">
    <property type="entry name" value="Mt_ATP-synt_B"/>
    <property type="match status" value="1"/>
</dbReference>
<evidence type="ECO:0000256" key="1">
    <source>
        <dbReference type="ARBA" id="ARBA00007479"/>
    </source>
</evidence>
<evidence type="ECO:0000256" key="5">
    <source>
        <dbReference type="ARBA" id="ARBA00022792"/>
    </source>
</evidence>
<name>A0A8J6GMS6_MICOH</name>
<feature type="coiled-coil region" evidence="14">
    <location>
        <begin position="2"/>
        <end position="29"/>
    </location>
</feature>
<keyword evidence="6" id="KW-0809">Transit peptide</keyword>
<keyword evidence="3 13" id="KW-0138">CF(0)</keyword>
<keyword evidence="5 13" id="KW-0999">Mitochondrion inner membrane</keyword>
<protein>
    <recommendedName>
        <fullName evidence="13">ATP synthase subunit b</fullName>
    </recommendedName>
</protein>
<evidence type="ECO:0000256" key="12">
    <source>
        <dbReference type="ARBA" id="ARBA00064647"/>
    </source>
</evidence>
<dbReference type="GO" id="GO:0005743">
    <property type="term" value="C:mitochondrial inner membrane"/>
    <property type="evidence" value="ECO:0007669"/>
    <property type="project" value="UniProtKB-SubCell"/>
</dbReference>
<accession>A0A8J6GMS6</accession>
<comment type="similarity">
    <text evidence="1 13">Belongs to the eukaryotic ATPase B chain family.</text>
</comment>
<keyword evidence="9 13" id="KW-0496">Mitochondrion</keyword>
<comment type="function">
    <text evidence="11 13">Subunit b, of the mitochondrial membrane ATP synthase complex (F(1)F(0) ATP synthase or Complex V) that produces ATP from ADP in the presence of a proton gradient across the membrane which is generated by electron transport complexes of the respiratory chain. ATP synthase complex consist of a soluble F(1) head domain - the catalytic core - and a membrane F(1) domain - the membrane proton channel. These two domains are linked by a central stalk rotating inside the F(1) region and a stationary peripheral stalk. During catalysis, ATP synthesis in the catalytic domain of F(1) is coupled via a rotary mechanism of the central stalk subunits to proton translocation. In vivo, can only synthesize ATP although its ATP hydrolase activity can be activated artificially in vitro. Part of the complex F(0) domain. Part of the complex F(0) domain and the peripheric stalk, which acts as a stator to hold the catalytic alpha(3)beta(3) subcomplex and subunit a/ATP6 static relative to the rotary elements.</text>
</comment>
<comment type="caution">
    <text evidence="15">The sequence shown here is derived from an EMBL/GenBank/DDBJ whole genome shotgun (WGS) entry which is preliminary data.</text>
</comment>
<evidence type="ECO:0000313" key="16">
    <source>
        <dbReference type="Proteomes" id="UP000710432"/>
    </source>
</evidence>
<reference evidence="15" key="1">
    <citation type="submission" date="2020-03" db="EMBL/GenBank/DDBJ databases">
        <title>Studies in the Genomics of Life Span.</title>
        <authorList>
            <person name="Glass D."/>
        </authorList>
    </citation>
    <scope>NUCLEOTIDE SEQUENCE</scope>
    <source>
        <strain evidence="15">LTLLF</strain>
        <tissue evidence="15">Muscle</tissue>
    </source>
</reference>
<dbReference type="EMBL" id="JAATJU010021499">
    <property type="protein sequence ID" value="KAH0513568.1"/>
    <property type="molecule type" value="Genomic_DNA"/>
</dbReference>
<comment type="subunit">
    <text evidence="13">F-type ATPases have 2 components, CF(1) - the catalytic core - and CF(0) - the membrane proton channel. CF(1) and CF(0) have multiple subunits.</text>
</comment>
<evidence type="ECO:0000256" key="9">
    <source>
        <dbReference type="ARBA" id="ARBA00023128"/>
    </source>
</evidence>
<dbReference type="PANTHER" id="PTHR12733">
    <property type="entry name" value="MITOCHONDRIAL ATP SYNTHASE B CHAIN"/>
    <property type="match status" value="1"/>
</dbReference>